<gene>
    <name evidence="1" type="ORF">LIER_41448</name>
</gene>
<keyword evidence="2" id="KW-1185">Reference proteome</keyword>
<accession>A0AAV3R9G5</accession>
<reference evidence="1 2" key="1">
    <citation type="submission" date="2024-01" db="EMBL/GenBank/DDBJ databases">
        <title>The complete chloroplast genome sequence of Lithospermum erythrorhizon: insights into the phylogenetic relationship among Boraginaceae species and the maternal lineages of purple gromwells.</title>
        <authorList>
            <person name="Okada T."/>
            <person name="Watanabe K."/>
        </authorList>
    </citation>
    <scope>NUCLEOTIDE SEQUENCE [LARGE SCALE GENOMIC DNA]</scope>
</reference>
<proteinExistence type="predicted"/>
<dbReference type="PANTHER" id="PTHR48475:SF1">
    <property type="entry name" value="RNASE H TYPE-1 DOMAIN-CONTAINING PROTEIN"/>
    <property type="match status" value="1"/>
</dbReference>
<dbReference type="AlphaFoldDB" id="A0AAV3R9G5"/>
<dbReference type="PANTHER" id="PTHR48475">
    <property type="entry name" value="RIBONUCLEASE H"/>
    <property type="match status" value="1"/>
</dbReference>
<evidence type="ECO:0000313" key="1">
    <source>
        <dbReference type="EMBL" id="GAA0173044.1"/>
    </source>
</evidence>
<name>A0AAV3R9G5_LITER</name>
<evidence type="ECO:0000313" key="2">
    <source>
        <dbReference type="Proteomes" id="UP001454036"/>
    </source>
</evidence>
<dbReference type="Proteomes" id="UP001454036">
    <property type="component" value="Unassembled WGS sequence"/>
</dbReference>
<protein>
    <submittedName>
        <fullName evidence="1">Uncharacterized protein</fullName>
    </submittedName>
</protein>
<dbReference type="EMBL" id="BAABME010025961">
    <property type="protein sequence ID" value="GAA0173044.1"/>
    <property type="molecule type" value="Genomic_DNA"/>
</dbReference>
<comment type="caution">
    <text evidence="1">The sequence shown here is derived from an EMBL/GenBank/DDBJ whole genome shotgun (WGS) entry which is preliminary data.</text>
</comment>
<organism evidence="1 2">
    <name type="scientific">Lithospermum erythrorhizon</name>
    <name type="common">Purple gromwell</name>
    <name type="synonym">Lithospermum officinale var. erythrorhizon</name>
    <dbReference type="NCBI Taxonomy" id="34254"/>
    <lineage>
        <taxon>Eukaryota</taxon>
        <taxon>Viridiplantae</taxon>
        <taxon>Streptophyta</taxon>
        <taxon>Embryophyta</taxon>
        <taxon>Tracheophyta</taxon>
        <taxon>Spermatophyta</taxon>
        <taxon>Magnoliopsida</taxon>
        <taxon>eudicotyledons</taxon>
        <taxon>Gunneridae</taxon>
        <taxon>Pentapetalae</taxon>
        <taxon>asterids</taxon>
        <taxon>lamiids</taxon>
        <taxon>Boraginales</taxon>
        <taxon>Boraginaceae</taxon>
        <taxon>Boraginoideae</taxon>
        <taxon>Lithospermeae</taxon>
        <taxon>Lithospermum</taxon>
    </lineage>
</organism>
<sequence length="163" mass="18994">MQPVPRQPVTEISPVVSAILFAMWGINLVGQFLKPPVKYKDAVVAVDYFNRWVEAAPLRSTTSEAIELVYGTEAVLPIEVCLPNIRQVEFNEKKNDDRMRGLLDFADELRDQALSRLHEQKRKMFRFYNHKVRGRTLPGPEGYKPRKEIDHTWNGVYLKKYYV</sequence>